<dbReference type="GeneID" id="20199152"/>
<dbReference type="Proteomes" id="UP000015101">
    <property type="component" value="Unassembled WGS sequence"/>
</dbReference>
<feature type="region of interest" description="Disordered" evidence="1">
    <location>
        <begin position="21"/>
        <end position="51"/>
    </location>
</feature>
<dbReference type="RefSeq" id="XP_009019555.1">
    <property type="nucleotide sequence ID" value="XM_009021307.1"/>
</dbReference>
<organism evidence="3 4">
    <name type="scientific">Helobdella robusta</name>
    <name type="common">Californian leech</name>
    <dbReference type="NCBI Taxonomy" id="6412"/>
    <lineage>
        <taxon>Eukaryota</taxon>
        <taxon>Metazoa</taxon>
        <taxon>Spiralia</taxon>
        <taxon>Lophotrochozoa</taxon>
        <taxon>Annelida</taxon>
        <taxon>Clitellata</taxon>
        <taxon>Hirudinea</taxon>
        <taxon>Rhynchobdellida</taxon>
        <taxon>Glossiphoniidae</taxon>
        <taxon>Helobdella</taxon>
    </lineage>
</organism>
<feature type="region of interest" description="Disordered" evidence="1">
    <location>
        <begin position="95"/>
        <end position="122"/>
    </location>
</feature>
<dbReference type="AlphaFoldDB" id="T1ERF2"/>
<evidence type="ECO:0000256" key="1">
    <source>
        <dbReference type="SAM" id="MobiDB-lite"/>
    </source>
</evidence>
<proteinExistence type="predicted"/>
<dbReference type="InParanoid" id="T1ERF2"/>
<feature type="compositionally biased region" description="Low complexity" evidence="1">
    <location>
        <begin position="36"/>
        <end position="51"/>
    </location>
</feature>
<feature type="compositionally biased region" description="Low complexity" evidence="1">
    <location>
        <begin position="109"/>
        <end position="122"/>
    </location>
</feature>
<dbReference type="KEGG" id="hro:HELRODRAFT_161384"/>
<sequence length="278" mass="31062">MNTNSFLTSKQMKPTQLLPAVSSVESQLGSGNGKEAAAAATTTTSSSNHNNVYNNYFVENQNNVYGVPSQQHYRSHSKDINNTVYNNIVSNGMHTNVKPASNINDDDASSSSTSTSATTLTTTTNTKMPLDAYSNKNFAVENNDNKLYNLSNFPNQIISYHPQYTTYPNIQTGYQHLQANNNIANSLITTNSINYNNYNNYSNFGDHFNVIYEDDLVENFKQPSFSELLDLISNSVLNENSKLGDLSKLLSEEMEKLEQRKHKIAVVIGFQSNWSSRF</sequence>
<dbReference type="CTD" id="20199152"/>
<protein>
    <submittedName>
        <fullName evidence="2 3">Uncharacterized protein</fullName>
    </submittedName>
</protein>
<keyword evidence="4" id="KW-1185">Reference proteome</keyword>
<dbReference type="HOGENOM" id="CLU_1002129_0_0_1"/>
<gene>
    <name evidence="3" type="primary">20199152</name>
    <name evidence="2" type="ORF">HELRODRAFT_161384</name>
</gene>
<evidence type="ECO:0000313" key="4">
    <source>
        <dbReference type="Proteomes" id="UP000015101"/>
    </source>
</evidence>
<reference evidence="2 4" key="2">
    <citation type="journal article" date="2013" name="Nature">
        <title>Insights into bilaterian evolution from three spiralian genomes.</title>
        <authorList>
            <person name="Simakov O."/>
            <person name="Marletaz F."/>
            <person name="Cho S.J."/>
            <person name="Edsinger-Gonzales E."/>
            <person name="Havlak P."/>
            <person name="Hellsten U."/>
            <person name="Kuo D.H."/>
            <person name="Larsson T."/>
            <person name="Lv J."/>
            <person name="Arendt D."/>
            <person name="Savage R."/>
            <person name="Osoegawa K."/>
            <person name="de Jong P."/>
            <person name="Grimwood J."/>
            <person name="Chapman J.A."/>
            <person name="Shapiro H."/>
            <person name="Aerts A."/>
            <person name="Otillar R.P."/>
            <person name="Terry A.Y."/>
            <person name="Boore J.L."/>
            <person name="Grigoriev I.V."/>
            <person name="Lindberg D.R."/>
            <person name="Seaver E.C."/>
            <person name="Weisblat D.A."/>
            <person name="Putnam N.H."/>
            <person name="Rokhsar D.S."/>
        </authorList>
    </citation>
    <scope>NUCLEOTIDE SEQUENCE</scope>
</reference>
<accession>T1ERF2</accession>
<evidence type="ECO:0000313" key="2">
    <source>
        <dbReference type="EMBL" id="ESO02147.1"/>
    </source>
</evidence>
<dbReference type="EnsemblMetazoa" id="HelroT161384">
    <property type="protein sequence ID" value="HelroP161384"/>
    <property type="gene ID" value="HelroG161384"/>
</dbReference>
<dbReference type="EMBL" id="KB096742">
    <property type="protein sequence ID" value="ESO02147.1"/>
    <property type="molecule type" value="Genomic_DNA"/>
</dbReference>
<name>T1ERF2_HELRO</name>
<reference evidence="3" key="3">
    <citation type="submission" date="2015-06" db="UniProtKB">
        <authorList>
            <consortium name="EnsemblMetazoa"/>
        </authorList>
    </citation>
    <scope>IDENTIFICATION</scope>
</reference>
<evidence type="ECO:0000313" key="3">
    <source>
        <dbReference type="EnsemblMetazoa" id="HelroP161384"/>
    </source>
</evidence>
<reference evidence="4" key="1">
    <citation type="submission" date="2012-12" db="EMBL/GenBank/DDBJ databases">
        <authorList>
            <person name="Hellsten U."/>
            <person name="Grimwood J."/>
            <person name="Chapman J.A."/>
            <person name="Shapiro H."/>
            <person name="Aerts A."/>
            <person name="Otillar R.P."/>
            <person name="Terry A.Y."/>
            <person name="Boore J.L."/>
            <person name="Simakov O."/>
            <person name="Marletaz F."/>
            <person name="Cho S.-J."/>
            <person name="Edsinger-Gonzales E."/>
            <person name="Havlak P."/>
            <person name="Kuo D.-H."/>
            <person name="Larsson T."/>
            <person name="Lv J."/>
            <person name="Arendt D."/>
            <person name="Savage R."/>
            <person name="Osoegawa K."/>
            <person name="de Jong P."/>
            <person name="Lindberg D.R."/>
            <person name="Seaver E.C."/>
            <person name="Weisblat D.A."/>
            <person name="Putnam N.H."/>
            <person name="Grigoriev I.V."/>
            <person name="Rokhsar D.S."/>
        </authorList>
    </citation>
    <scope>NUCLEOTIDE SEQUENCE</scope>
</reference>
<dbReference type="EMBL" id="AMQM01000807">
    <property type="status" value="NOT_ANNOTATED_CDS"/>
    <property type="molecule type" value="Genomic_DNA"/>
</dbReference>